<dbReference type="PROSITE" id="PS50943">
    <property type="entry name" value="HTH_CROC1"/>
    <property type="match status" value="1"/>
</dbReference>
<proteinExistence type="predicted"/>
<comment type="caution">
    <text evidence="2">The sequence shown here is derived from an EMBL/GenBank/DDBJ whole genome shotgun (WGS) entry which is preliminary data.</text>
</comment>
<dbReference type="Pfam" id="PF13443">
    <property type="entry name" value="HTH_26"/>
    <property type="match status" value="1"/>
</dbReference>
<evidence type="ECO:0000259" key="1">
    <source>
        <dbReference type="PROSITE" id="PS50943"/>
    </source>
</evidence>
<evidence type="ECO:0000313" key="2">
    <source>
        <dbReference type="EMBL" id="OQP49387.1"/>
    </source>
</evidence>
<accession>A0A1V9ET94</accession>
<dbReference type="EMBL" id="LVXG01000015">
    <property type="protein sequence ID" value="OQP49387.1"/>
    <property type="molecule type" value="Genomic_DNA"/>
</dbReference>
<sequence length="80" mass="9314">MESKPHSTKLDMYIINKVREMREESGMIQTALSQALNMADSFVSNVESLKRRDKYNVNHLNELAKIFKCSPRDFLPEKPL</sequence>
<dbReference type="GO" id="GO:0003677">
    <property type="term" value="F:DNA binding"/>
    <property type="evidence" value="ECO:0007669"/>
    <property type="project" value="InterPro"/>
</dbReference>
<dbReference type="SMART" id="SM00530">
    <property type="entry name" value="HTH_XRE"/>
    <property type="match status" value="1"/>
</dbReference>
<dbReference type="OrthoDB" id="1098513at2"/>
<dbReference type="Proteomes" id="UP000192610">
    <property type="component" value="Unassembled WGS sequence"/>
</dbReference>
<dbReference type="InterPro" id="IPR010982">
    <property type="entry name" value="Lambda_DNA-bd_dom_sf"/>
</dbReference>
<reference evidence="3" key="1">
    <citation type="submission" date="2016-04" db="EMBL/GenBank/DDBJ databases">
        <authorList>
            <person name="Chen L."/>
            <person name="Zhuang W."/>
            <person name="Wang G."/>
        </authorList>
    </citation>
    <scope>NUCLEOTIDE SEQUENCE [LARGE SCALE GENOMIC DNA]</scope>
    <source>
        <strain evidence="3">17621</strain>
    </source>
</reference>
<keyword evidence="3" id="KW-1185">Reference proteome</keyword>
<dbReference type="RefSeq" id="WP_081200421.1">
    <property type="nucleotide sequence ID" value="NZ_FOCZ01000017.1"/>
</dbReference>
<protein>
    <submittedName>
        <fullName evidence="2">Transcriptional regulator</fullName>
    </submittedName>
</protein>
<feature type="domain" description="HTH cro/C1-type" evidence="1">
    <location>
        <begin position="18"/>
        <end position="74"/>
    </location>
</feature>
<dbReference type="InterPro" id="IPR001387">
    <property type="entry name" value="Cro/C1-type_HTH"/>
</dbReference>
<dbReference type="SUPFAM" id="SSF47413">
    <property type="entry name" value="lambda repressor-like DNA-binding domains"/>
    <property type="match status" value="1"/>
</dbReference>
<evidence type="ECO:0000313" key="3">
    <source>
        <dbReference type="Proteomes" id="UP000192610"/>
    </source>
</evidence>
<organism evidence="2 3">
    <name type="scientific">Niastella yeongjuensis</name>
    <dbReference type="NCBI Taxonomy" id="354355"/>
    <lineage>
        <taxon>Bacteria</taxon>
        <taxon>Pseudomonadati</taxon>
        <taxon>Bacteroidota</taxon>
        <taxon>Chitinophagia</taxon>
        <taxon>Chitinophagales</taxon>
        <taxon>Chitinophagaceae</taxon>
        <taxon>Niastella</taxon>
    </lineage>
</organism>
<dbReference type="AlphaFoldDB" id="A0A1V9ET94"/>
<dbReference type="Gene3D" id="1.10.260.40">
    <property type="entry name" value="lambda repressor-like DNA-binding domains"/>
    <property type="match status" value="1"/>
</dbReference>
<gene>
    <name evidence="2" type="ORF">A4H97_29070</name>
</gene>
<name>A0A1V9ET94_9BACT</name>